<dbReference type="Proteomes" id="UP000007471">
    <property type="component" value="Plasmid pMESCI01"/>
</dbReference>
<dbReference type="InterPro" id="IPR005530">
    <property type="entry name" value="SPW"/>
</dbReference>
<feature type="domain" description="SPW repeat-containing integral membrane" evidence="2">
    <location>
        <begin position="15"/>
        <end position="108"/>
    </location>
</feature>
<feature type="transmembrane region" description="Helical" evidence="1">
    <location>
        <begin position="68"/>
        <end position="87"/>
    </location>
</feature>
<keyword evidence="1" id="KW-0812">Transmembrane</keyword>
<accession>E8TP39</accession>
<dbReference type="eggNOG" id="ENOG5032V7V">
    <property type="taxonomic scope" value="Bacteria"/>
</dbReference>
<feature type="transmembrane region" description="Helical" evidence="1">
    <location>
        <begin position="93"/>
        <end position="113"/>
    </location>
</feature>
<proteinExistence type="predicted"/>
<protein>
    <recommendedName>
        <fullName evidence="2">SPW repeat-containing integral membrane domain-containing protein</fullName>
    </recommendedName>
</protein>
<reference evidence="4" key="1">
    <citation type="submission" date="2011-01" db="EMBL/GenBank/DDBJ databases">
        <title>Complete sequence of plasmid of Mesorhizobium ciceri bv. biserrulae WSM1271.</title>
        <authorList>
            <person name="Lucas S."/>
            <person name="Copeland A."/>
            <person name="Lapidus A."/>
            <person name="Cheng J.-F."/>
            <person name="Goodwin L."/>
            <person name="Pitluck S."/>
            <person name="Teshima H."/>
            <person name="Detter J.C."/>
            <person name="Han C."/>
            <person name="Tapia R."/>
            <person name="Land M."/>
            <person name="Hauser L."/>
            <person name="Kyrpides N."/>
            <person name="Ivanova N."/>
            <person name="Nandasena K."/>
            <person name="Reeve W.G."/>
            <person name="Howieson J.G."/>
            <person name="O'Hara G."/>
            <person name="Tiwari R.P."/>
            <person name="Woyke T."/>
        </authorList>
    </citation>
    <scope>NUCLEOTIDE SEQUENCE [LARGE SCALE GENOMIC DNA]</scope>
    <source>
        <strain evidence="4">HAMBI 2942 / LMG 23838 / WSM1271</strain>
        <plasmid evidence="4">Plasmid pMESCI01</plasmid>
    </source>
</reference>
<dbReference type="PATRIC" id="fig|765698.3.peg.32"/>
<gene>
    <name evidence="3" type="ordered locus">Mesci_6069</name>
</gene>
<dbReference type="EMBL" id="CP002448">
    <property type="protein sequence ID" value="ADV15074.1"/>
    <property type="molecule type" value="Genomic_DNA"/>
</dbReference>
<keyword evidence="3" id="KW-0614">Plasmid</keyword>
<evidence type="ECO:0000256" key="1">
    <source>
        <dbReference type="SAM" id="Phobius"/>
    </source>
</evidence>
<dbReference type="HOGENOM" id="CLU_124842_3_0_5"/>
<evidence type="ECO:0000313" key="3">
    <source>
        <dbReference type="EMBL" id="ADV15074.1"/>
    </source>
</evidence>
<dbReference type="AlphaFoldDB" id="E8TP39"/>
<evidence type="ECO:0000313" key="4">
    <source>
        <dbReference type="Proteomes" id="UP000007471"/>
    </source>
</evidence>
<dbReference type="OrthoDB" id="166183at2"/>
<keyword evidence="1" id="KW-0472">Membrane</keyword>
<keyword evidence="1" id="KW-1133">Transmembrane helix</keyword>
<geneLocation type="plasmid" evidence="3 4">
    <name>pMESCI01</name>
</geneLocation>
<organism evidence="3 4">
    <name type="scientific">Mesorhizobium ciceri biovar biserrulae (strain HAMBI 2942 / LMG 23838 / WSM1271)</name>
    <dbReference type="NCBI Taxonomy" id="765698"/>
    <lineage>
        <taxon>Bacteria</taxon>
        <taxon>Pseudomonadati</taxon>
        <taxon>Pseudomonadota</taxon>
        <taxon>Alphaproteobacteria</taxon>
        <taxon>Hyphomicrobiales</taxon>
        <taxon>Phyllobacteriaceae</taxon>
        <taxon>Mesorhizobium</taxon>
    </lineage>
</organism>
<dbReference type="KEGG" id="mci:Mesci_6069"/>
<evidence type="ECO:0000259" key="2">
    <source>
        <dbReference type="Pfam" id="PF03779"/>
    </source>
</evidence>
<sequence length="122" mass="12704">MLKNLASDSSRRALDVVNILAGIALALSPWLLGYAADAVAVWHAFIAGVITVLIAARALVAFHKYEEWANLVVGLWIVAASWVLGFAGLAAAMWSHAIAGAVVAALAAASLWLTNDRPLSAA</sequence>
<name>E8TP39_MESCW</name>
<dbReference type="Pfam" id="PF03779">
    <property type="entry name" value="SPW"/>
    <property type="match status" value="1"/>
</dbReference>
<feature type="transmembrane region" description="Helical" evidence="1">
    <location>
        <begin position="12"/>
        <end position="32"/>
    </location>
</feature>
<feature type="transmembrane region" description="Helical" evidence="1">
    <location>
        <begin position="38"/>
        <end position="56"/>
    </location>
</feature>